<dbReference type="EMBL" id="LVJH01000074">
    <property type="protein sequence ID" value="OAB33023.1"/>
    <property type="molecule type" value="Genomic_DNA"/>
</dbReference>
<evidence type="ECO:0000313" key="4">
    <source>
        <dbReference type="Proteomes" id="UP000076967"/>
    </source>
</evidence>
<dbReference type="AlphaFoldDB" id="A0A168C3X5"/>
<keyword evidence="4" id="KW-1185">Reference proteome</keyword>
<organism evidence="3 4">
    <name type="scientific">Paenibacillus glacialis</name>
    <dbReference type="NCBI Taxonomy" id="494026"/>
    <lineage>
        <taxon>Bacteria</taxon>
        <taxon>Bacillati</taxon>
        <taxon>Bacillota</taxon>
        <taxon>Bacilli</taxon>
        <taxon>Bacillales</taxon>
        <taxon>Paenibacillaceae</taxon>
        <taxon>Paenibacillus</taxon>
    </lineage>
</organism>
<dbReference type="RefSeq" id="WP_068538185.1">
    <property type="nucleotide sequence ID" value="NZ_LVJH01000074.1"/>
</dbReference>
<gene>
    <name evidence="3" type="ORF">PGLA_25570</name>
</gene>
<feature type="domain" description="Protein-PII uridylyltransferase N-terminal" evidence="1">
    <location>
        <begin position="43"/>
        <end position="167"/>
    </location>
</feature>
<dbReference type="InterPro" id="IPR005105">
    <property type="entry name" value="GlnD_Uridyltrans_N"/>
</dbReference>
<dbReference type="InterPro" id="IPR018821">
    <property type="entry name" value="DUF294_put_nucleoTrafse_sb-bd"/>
</dbReference>
<accession>A0A168C3X5</accession>
<dbReference type="Pfam" id="PF10335">
    <property type="entry name" value="DUF294_C"/>
    <property type="match status" value="1"/>
</dbReference>
<sequence>MKSMNLADCNMDFSGIAVASSWNQLKERRVECQTHLQPLRLTLSISEWMTLVNHMHDLLTTKALDICEKEMKEAGYGPPPVPYSFIVFGSAGRMESTLWSDQDNGLIISDLFNEHKEQYFERFTKRLCDQLAYLGYDKCLGKVMCSEPLWRKSLKEWGATISEWQRDMGWEPIRYLIIAADMRHIAGDQRLAEAFKDLFYRGFKEVPELQYAILRNTVRHKATLNLLGQVVTERFGEHAGGFDIKYGVYIPLVNFVRFMALQLDVKETTTKNRLEKLISLDSNNMLLESCQKAFDMAIQLRVSTPVTVSDGLLISSNYISEQELKKKPIMLELRESLGVVRRTHRALQRLLRFAERRKT</sequence>
<dbReference type="Pfam" id="PF03445">
    <property type="entry name" value="DUF294"/>
    <property type="match status" value="1"/>
</dbReference>
<dbReference type="GO" id="GO:0008773">
    <property type="term" value="F:[protein-PII] uridylyltransferase activity"/>
    <property type="evidence" value="ECO:0007669"/>
    <property type="project" value="InterPro"/>
</dbReference>
<comment type="caution">
    <text evidence="3">The sequence shown here is derived from an EMBL/GenBank/DDBJ whole genome shotgun (WGS) entry which is preliminary data.</text>
</comment>
<reference evidence="3 4" key="1">
    <citation type="submission" date="2016-03" db="EMBL/GenBank/DDBJ databases">
        <title>Draft genome sequence of Paenibacillus glacialis DSM 22343.</title>
        <authorList>
            <person name="Shin S.-K."/>
            <person name="Yi H."/>
        </authorList>
    </citation>
    <scope>NUCLEOTIDE SEQUENCE [LARGE SCALE GENOMIC DNA]</scope>
    <source>
        <strain evidence="3 4">DSM 22343</strain>
    </source>
</reference>
<evidence type="ECO:0000313" key="3">
    <source>
        <dbReference type="EMBL" id="OAB33023.1"/>
    </source>
</evidence>
<dbReference type="STRING" id="494026.PGLA_25570"/>
<dbReference type="Proteomes" id="UP000076967">
    <property type="component" value="Unassembled WGS sequence"/>
</dbReference>
<feature type="domain" description="DUF294" evidence="2">
    <location>
        <begin position="209"/>
        <end position="349"/>
    </location>
</feature>
<dbReference type="CDD" id="cd05401">
    <property type="entry name" value="NT_GlnE_GlnD_like"/>
    <property type="match status" value="1"/>
</dbReference>
<proteinExistence type="predicted"/>
<evidence type="ECO:0000259" key="2">
    <source>
        <dbReference type="Pfam" id="PF10335"/>
    </source>
</evidence>
<name>A0A168C3X5_9BACL</name>
<evidence type="ECO:0000259" key="1">
    <source>
        <dbReference type="Pfam" id="PF03445"/>
    </source>
</evidence>
<protein>
    <submittedName>
        <fullName evidence="3">Signal transduction protein</fullName>
    </submittedName>
</protein>